<reference evidence="1" key="2">
    <citation type="journal article" date="2020" name="Nat. Commun.">
        <title>Large-scale genome sequencing of mycorrhizal fungi provides insights into the early evolution of symbiotic traits.</title>
        <authorList>
            <person name="Miyauchi S."/>
            <person name="Kiss E."/>
            <person name="Kuo A."/>
            <person name="Drula E."/>
            <person name="Kohler A."/>
            <person name="Sanchez-Garcia M."/>
            <person name="Morin E."/>
            <person name="Andreopoulos B."/>
            <person name="Barry K.W."/>
            <person name="Bonito G."/>
            <person name="Buee M."/>
            <person name="Carver A."/>
            <person name="Chen C."/>
            <person name="Cichocki N."/>
            <person name="Clum A."/>
            <person name="Culley D."/>
            <person name="Crous P.W."/>
            <person name="Fauchery L."/>
            <person name="Girlanda M."/>
            <person name="Hayes R.D."/>
            <person name="Keri Z."/>
            <person name="LaButti K."/>
            <person name="Lipzen A."/>
            <person name="Lombard V."/>
            <person name="Magnuson J."/>
            <person name="Maillard F."/>
            <person name="Murat C."/>
            <person name="Nolan M."/>
            <person name="Ohm R.A."/>
            <person name="Pangilinan J."/>
            <person name="Pereira M.F."/>
            <person name="Perotto S."/>
            <person name="Peter M."/>
            <person name="Pfister S."/>
            <person name="Riley R."/>
            <person name="Sitrit Y."/>
            <person name="Stielow J.B."/>
            <person name="Szollosi G."/>
            <person name="Zifcakova L."/>
            <person name="Stursova M."/>
            <person name="Spatafora J.W."/>
            <person name="Tedersoo L."/>
            <person name="Vaario L.M."/>
            <person name="Yamada A."/>
            <person name="Yan M."/>
            <person name="Wang P."/>
            <person name="Xu J."/>
            <person name="Bruns T."/>
            <person name="Baldrian P."/>
            <person name="Vilgalys R."/>
            <person name="Dunand C."/>
            <person name="Henrissat B."/>
            <person name="Grigoriev I.V."/>
            <person name="Hibbett D."/>
            <person name="Nagy L.G."/>
            <person name="Martin F.M."/>
        </authorList>
    </citation>
    <scope>NUCLEOTIDE SEQUENCE</scope>
    <source>
        <strain evidence="1">Prilba</strain>
    </source>
</reference>
<keyword evidence="2" id="KW-1185">Reference proteome</keyword>
<gene>
    <name evidence="1" type="ORF">DFH94DRAFT_785326</name>
</gene>
<evidence type="ECO:0000313" key="2">
    <source>
        <dbReference type="Proteomes" id="UP000759537"/>
    </source>
</evidence>
<dbReference type="Proteomes" id="UP000759537">
    <property type="component" value="Unassembled WGS sequence"/>
</dbReference>
<organism evidence="1 2">
    <name type="scientific">Russula ochroleuca</name>
    <dbReference type="NCBI Taxonomy" id="152965"/>
    <lineage>
        <taxon>Eukaryota</taxon>
        <taxon>Fungi</taxon>
        <taxon>Dikarya</taxon>
        <taxon>Basidiomycota</taxon>
        <taxon>Agaricomycotina</taxon>
        <taxon>Agaricomycetes</taxon>
        <taxon>Russulales</taxon>
        <taxon>Russulaceae</taxon>
        <taxon>Russula</taxon>
    </lineage>
</organism>
<dbReference type="EMBL" id="WHVB01000055">
    <property type="protein sequence ID" value="KAF8464547.1"/>
    <property type="molecule type" value="Genomic_DNA"/>
</dbReference>
<proteinExistence type="predicted"/>
<sequence>MLVLAVRGFFPLAQSSLLKTRADSLTMSPRHVGTRGHLRPPDQSVEDGSLSTLRAHKYRMLHMITRGFAAVWSQGKFINNKYAQIV</sequence>
<dbReference type="AlphaFoldDB" id="A0A9P5JVX0"/>
<reference evidence="1" key="1">
    <citation type="submission" date="2019-10" db="EMBL/GenBank/DDBJ databases">
        <authorList>
            <consortium name="DOE Joint Genome Institute"/>
            <person name="Kuo A."/>
            <person name="Miyauchi S."/>
            <person name="Kiss E."/>
            <person name="Drula E."/>
            <person name="Kohler A."/>
            <person name="Sanchez-Garcia M."/>
            <person name="Andreopoulos B."/>
            <person name="Barry K.W."/>
            <person name="Bonito G."/>
            <person name="Buee M."/>
            <person name="Carver A."/>
            <person name="Chen C."/>
            <person name="Cichocki N."/>
            <person name="Clum A."/>
            <person name="Culley D."/>
            <person name="Crous P.W."/>
            <person name="Fauchery L."/>
            <person name="Girlanda M."/>
            <person name="Hayes R."/>
            <person name="Keri Z."/>
            <person name="LaButti K."/>
            <person name="Lipzen A."/>
            <person name="Lombard V."/>
            <person name="Magnuson J."/>
            <person name="Maillard F."/>
            <person name="Morin E."/>
            <person name="Murat C."/>
            <person name="Nolan M."/>
            <person name="Ohm R."/>
            <person name="Pangilinan J."/>
            <person name="Pereira M."/>
            <person name="Perotto S."/>
            <person name="Peter M."/>
            <person name="Riley R."/>
            <person name="Sitrit Y."/>
            <person name="Stielow B."/>
            <person name="Szollosi G."/>
            <person name="Zifcakova L."/>
            <person name="Stursova M."/>
            <person name="Spatafora J.W."/>
            <person name="Tedersoo L."/>
            <person name="Vaario L.-M."/>
            <person name="Yamada A."/>
            <person name="Yan M."/>
            <person name="Wang P."/>
            <person name="Xu J."/>
            <person name="Bruns T."/>
            <person name="Baldrian P."/>
            <person name="Vilgalys R."/>
            <person name="Henrissat B."/>
            <person name="Grigoriev I.V."/>
            <person name="Hibbett D."/>
            <person name="Nagy L.G."/>
            <person name="Martin F.M."/>
        </authorList>
    </citation>
    <scope>NUCLEOTIDE SEQUENCE</scope>
    <source>
        <strain evidence="1">Prilba</strain>
    </source>
</reference>
<comment type="caution">
    <text evidence="1">The sequence shown here is derived from an EMBL/GenBank/DDBJ whole genome shotgun (WGS) entry which is preliminary data.</text>
</comment>
<accession>A0A9P5JVX0</accession>
<protein>
    <submittedName>
        <fullName evidence="1">Uncharacterized protein</fullName>
    </submittedName>
</protein>
<evidence type="ECO:0000313" key="1">
    <source>
        <dbReference type="EMBL" id="KAF8464547.1"/>
    </source>
</evidence>
<name>A0A9P5JVX0_9AGAM</name>